<dbReference type="PANTHER" id="PTHR13049">
    <property type="entry name" value="DUF814-RELATED"/>
    <property type="match status" value="1"/>
</dbReference>
<dbReference type="InterPro" id="IPR039730">
    <property type="entry name" value="Jlp2/Ccd25"/>
</dbReference>
<evidence type="ECO:0000256" key="1">
    <source>
        <dbReference type="ARBA" id="ARBA00008998"/>
    </source>
</evidence>
<feature type="compositionally biased region" description="Basic and acidic residues" evidence="2">
    <location>
        <begin position="157"/>
        <end position="176"/>
    </location>
</feature>
<dbReference type="EMBL" id="HBKR01038923">
    <property type="protein sequence ID" value="CAE2339055.1"/>
    <property type="molecule type" value="Transcribed_RNA"/>
</dbReference>
<protein>
    <recommendedName>
        <fullName evidence="3">NFACT RNA-binding domain-containing protein</fullName>
    </recommendedName>
</protein>
<evidence type="ECO:0000313" key="4">
    <source>
        <dbReference type="EMBL" id="CAE2339055.1"/>
    </source>
</evidence>
<dbReference type="PANTHER" id="PTHR13049:SF2">
    <property type="entry name" value="COILED-COIL DOMAIN-CONTAINING PROTEIN 25"/>
    <property type="match status" value="1"/>
</dbReference>
<dbReference type="Pfam" id="PF05670">
    <property type="entry name" value="NFACT-R_1"/>
    <property type="match status" value="1"/>
</dbReference>
<proteinExistence type="inferred from homology"/>
<organism evidence="4">
    <name type="scientific">Paramoeba aestuarina</name>
    <dbReference type="NCBI Taxonomy" id="180227"/>
    <lineage>
        <taxon>Eukaryota</taxon>
        <taxon>Amoebozoa</taxon>
        <taxon>Discosea</taxon>
        <taxon>Flabellinia</taxon>
        <taxon>Dactylopodida</taxon>
        <taxon>Paramoebidae</taxon>
        <taxon>Paramoeba</taxon>
    </lineage>
</organism>
<feature type="region of interest" description="Disordered" evidence="2">
    <location>
        <begin position="156"/>
        <end position="176"/>
    </location>
</feature>
<sequence>MVYIYKLSSAPHWRCYVGEDKYENEELLKVGWEEDIWFHVDTVSSCHCYLRLPSDVSWENIPATVLTEVGQLVKLNSITGNKLPHVNVIYSPFSNLRKEKGSDIGAVSFFDRKSVKKFLVEGRRRDLTNVTMKTRIEVPLETLQRETDQNNALRRQQAKEHAEEAARKEKLQKQDEIRLKHERSYASLMQSITPVSSVDEDDFM</sequence>
<evidence type="ECO:0000256" key="2">
    <source>
        <dbReference type="SAM" id="MobiDB-lite"/>
    </source>
</evidence>
<gene>
    <name evidence="4" type="ORF">NAES01612_LOCUS25430</name>
</gene>
<feature type="domain" description="NFACT RNA-binding" evidence="3">
    <location>
        <begin position="1"/>
        <end position="105"/>
    </location>
</feature>
<reference evidence="4" key="1">
    <citation type="submission" date="2021-01" db="EMBL/GenBank/DDBJ databases">
        <authorList>
            <person name="Corre E."/>
            <person name="Pelletier E."/>
            <person name="Niang G."/>
            <person name="Scheremetjew M."/>
            <person name="Finn R."/>
            <person name="Kale V."/>
            <person name="Holt S."/>
            <person name="Cochrane G."/>
            <person name="Meng A."/>
            <person name="Brown T."/>
            <person name="Cohen L."/>
        </authorList>
    </citation>
    <scope>NUCLEOTIDE SEQUENCE</scope>
    <source>
        <strain evidence="4">SoJaBio B1-5/56/2</strain>
    </source>
</reference>
<name>A0A7S4PLF7_9EUKA</name>
<comment type="similarity">
    <text evidence="1">Belongs to the CCDC25 family.</text>
</comment>
<evidence type="ECO:0000259" key="3">
    <source>
        <dbReference type="Pfam" id="PF05670"/>
    </source>
</evidence>
<dbReference type="AlphaFoldDB" id="A0A7S4PLF7"/>
<accession>A0A7S4PLF7</accession>
<dbReference type="InterPro" id="IPR008532">
    <property type="entry name" value="NFACT_RNA-bd"/>
</dbReference>